<dbReference type="InterPro" id="IPR029063">
    <property type="entry name" value="SAM-dependent_MTases_sf"/>
</dbReference>
<comment type="caution">
    <text evidence="6">The sequence shown here is derived from an EMBL/GenBank/DDBJ whole genome shotgun (WGS) entry which is preliminary data.</text>
</comment>
<dbReference type="Proteomes" id="UP000254258">
    <property type="component" value="Unassembled WGS sequence"/>
</dbReference>
<dbReference type="GO" id="GO:0032259">
    <property type="term" value="P:methylation"/>
    <property type="evidence" value="ECO:0007669"/>
    <property type="project" value="UniProtKB-KW"/>
</dbReference>
<evidence type="ECO:0000256" key="4">
    <source>
        <dbReference type="RuleBase" id="RU362026"/>
    </source>
</evidence>
<evidence type="ECO:0000313" key="6">
    <source>
        <dbReference type="EMBL" id="RDS85015.1"/>
    </source>
</evidence>
<evidence type="ECO:0000313" key="7">
    <source>
        <dbReference type="Proteomes" id="UP000254258"/>
    </source>
</evidence>
<dbReference type="InterPro" id="IPR002052">
    <property type="entry name" value="DNA_methylase_N6_adenine_CS"/>
</dbReference>
<dbReference type="PROSITE" id="PS00092">
    <property type="entry name" value="N6_MTASE"/>
    <property type="match status" value="1"/>
</dbReference>
<dbReference type="GO" id="GO:0009007">
    <property type="term" value="F:site-specific DNA-methyltransferase (adenine-specific) activity"/>
    <property type="evidence" value="ECO:0007669"/>
    <property type="project" value="TreeGrafter"/>
</dbReference>
<keyword evidence="2 6" id="KW-0489">Methyltransferase</keyword>
<dbReference type="GO" id="GO:0008170">
    <property type="term" value="F:N-methyltransferase activity"/>
    <property type="evidence" value="ECO:0007669"/>
    <property type="project" value="InterPro"/>
</dbReference>
<dbReference type="SUPFAM" id="SSF53335">
    <property type="entry name" value="S-adenosyl-L-methionine-dependent methyltransferases"/>
    <property type="match status" value="1"/>
</dbReference>
<proteinExistence type="inferred from homology"/>
<dbReference type="Gene3D" id="3.40.50.150">
    <property type="entry name" value="Vaccinia Virus protein VP39"/>
    <property type="match status" value="1"/>
</dbReference>
<dbReference type="NCBIfam" id="NF010253">
    <property type="entry name" value="PRK13699.1"/>
    <property type="match status" value="1"/>
</dbReference>
<protein>
    <recommendedName>
        <fullName evidence="4">Methyltransferase</fullName>
        <ecNumber evidence="4">2.1.1.-</ecNumber>
    </recommendedName>
</protein>
<feature type="domain" description="DNA methylase N-4/N-6" evidence="5">
    <location>
        <begin position="25"/>
        <end position="205"/>
    </location>
</feature>
<organism evidence="6 7">
    <name type="scientific">Dyella monticola</name>
    <dbReference type="NCBI Taxonomy" id="1927958"/>
    <lineage>
        <taxon>Bacteria</taxon>
        <taxon>Pseudomonadati</taxon>
        <taxon>Pseudomonadota</taxon>
        <taxon>Gammaproteobacteria</taxon>
        <taxon>Lysobacterales</taxon>
        <taxon>Rhodanobacteraceae</taxon>
        <taxon>Dyella</taxon>
    </lineage>
</organism>
<dbReference type="RefSeq" id="WP_115494036.1">
    <property type="nucleotide sequence ID" value="NZ_QRBE01000001.1"/>
</dbReference>
<dbReference type="PRINTS" id="PR00508">
    <property type="entry name" value="S21N4MTFRASE"/>
</dbReference>
<evidence type="ECO:0000256" key="1">
    <source>
        <dbReference type="ARBA" id="ARBA00006594"/>
    </source>
</evidence>
<accession>A0A370X9W9</accession>
<dbReference type="OrthoDB" id="5934125at2"/>
<gene>
    <name evidence="6" type="ORF">DWU98_03500</name>
</gene>
<comment type="similarity">
    <text evidence="1 4">Belongs to the N(4)/N(6)-methyltransferase family.</text>
</comment>
<dbReference type="Pfam" id="PF01555">
    <property type="entry name" value="N6_N4_Mtase"/>
    <property type="match status" value="1"/>
</dbReference>
<dbReference type="PANTHER" id="PTHR13370:SF3">
    <property type="entry name" value="TRNA (GUANINE(10)-N2)-METHYLTRANSFERASE HOMOLOG"/>
    <property type="match status" value="1"/>
</dbReference>
<keyword evidence="7" id="KW-1185">Reference proteome</keyword>
<name>A0A370X9W9_9GAMM</name>
<keyword evidence="3" id="KW-0808">Transferase</keyword>
<dbReference type="AlphaFoldDB" id="A0A370X9W9"/>
<dbReference type="PANTHER" id="PTHR13370">
    <property type="entry name" value="RNA METHYLASE-RELATED"/>
    <property type="match status" value="1"/>
</dbReference>
<evidence type="ECO:0000259" key="5">
    <source>
        <dbReference type="Pfam" id="PF01555"/>
    </source>
</evidence>
<sequence length="221" mass="24440">MLTQTDQLIHGDCTQVLPTLPSESIDLVVTDPPYFVRYKDRSGRSIANDDDPGSVLGAFHDLYRILKPDTFCISFYGWNSIAAFFAAWQQAGFRAVGHIVWYKGYTSRRGFLNARHEQAYVLAKGRPAKPMHPIDDVQPWEYSGNLVHPTEKAVSVLKPVIQSFSCAGDVTLDPFAGSGSTLVAAALSGRHYLGIELDAKYVDHARRRLAGVERARTSGLI</sequence>
<evidence type="ECO:0000256" key="3">
    <source>
        <dbReference type="ARBA" id="ARBA00022679"/>
    </source>
</evidence>
<reference evidence="6 7" key="1">
    <citation type="submission" date="2018-07" db="EMBL/GenBank/DDBJ databases">
        <title>Dyella monticola sp. nov. and Dyella psychrodurans sp. nov. isolated from monsoon evergreen broad-leaved forest soil of Dinghu Mountain, China.</title>
        <authorList>
            <person name="Gao Z."/>
            <person name="Qiu L."/>
        </authorList>
    </citation>
    <scope>NUCLEOTIDE SEQUENCE [LARGE SCALE GENOMIC DNA]</scope>
    <source>
        <strain evidence="6 7">4G-K06</strain>
    </source>
</reference>
<dbReference type="EMBL" id="QRBE01000001">
    <property type="protein sequence ID" value="RDS85015.1"/>
    <property type="molecule type" value="Genomic_DNA"/>
</dbReference>
<dbReference type="InterPro" id="IPR002941">
    <property type="entry name" value="DNA_methylase_N4/N6"/>
</dbReference>
<dbReference type="EC" id="2.1.1.-" evidence="4"/>
<dbReference type="GO" id="GO:0003677">
    <property type="term" value="F:DNA binding"/>
    <property type="evidence" value="ECO:0007669"/>
    <property type="project" value="InterPro"/>
</dbReference>
<dbReference type="GO" id="GO:0005737">
    <property type="term" value="C:cytoplasm"/>
    <property type="evidence" value="ECO:0007669"/>
    <property type="project" value="TreeGrafter"/>
</dbReference>
<dbReference type="InterPro" id="IPR001091">
    <property type="entry name" value="RM_Methyltransferase"/>
</dbReference>
<evidence type="ECO:0000256" key="2">
    <source>
        <dbReference type="ARBA" id="ARBA00022603"/>
    </source>
</evidence>